<feature type="region of interest" description="Disordered" evidence="1">
    <location>
        <begin position="1"/>
        <end position="70"/>
    </location>
</feature>
<accession>A0A0E0P6M1</accession>
<evidence type="ECO:0000256" key="1">
    <source>
        <dbReference type="SAM" id="MobiDB-lite"/>
    </source>
</evidence>
<feature type="region of interest" description="Disordered" evidence="1">
    <location>
        <begin position="112"/>
        <end position="145"/>
    </location>
</feature>
<dbReference type="EnsemblPlants" id="ORUFI04G06780.2">
    <property type="protein sequence ID" value="ORUFI04G06780.2"/>
    <property type="gene ID" value="ORUFI04G06780"/>
</dbReference>
<feature type="compositionally biased region" description="Pro residues" evidence="1">
    <location>
        <begin position="14"/>
        <end position="25"/>
    </location>
</feature>
<reference evidence="3" key="1">
    <citation type="submission" date="2013-06" db="EMBL/GenBank/DDBJ databases">
        <authorList>
            <person name="Zhao Q."/>
        </authorList>
    </citation>
    <scope>NUCLEOTIDE SEQUENCE</scope>
    <source>
        <strain evidence="3">cv. W1943</strain>
    </source>
</reference>
<evidence type="ECO:0000313" key="2">
    <source>
        <dbReference type="EnsemblPlants" id="ORUFI04G06780.2"/>
    </source>
</evidence>
<proteinExistence type="predicted"/>
<keyword evidence="3" id="KW-1185">Reference proteome</keyword>
<organism evidence="2 3">
    <name type="scientific">Oryza rufipogon</name>
    <name type="common">Brownbeard rice</name>
    <name type="synonym">Asian wild rice</name>
    <dbReference type="NCBI Taxonomy" id="4529"/>
    <lineage>
        <taxon>Eukaryota</taxon>
        <taxon>Viridiplantae</taxon>
        <taxon>Streptophyta</taxon>
        <taxon>Embryophyta</taxon>
        <taxon>Tracheophyta</taxon>
        <taxon>Spermatophyta</taxon>
        <taxon>Magnoliopsida</taxon>
        <taxon>Liliopsida</taxon>
        <taxon>Poales</taxon>
        <taxon>Poaceae</taxon>
        <taxon>BOP clade</taxon>
        <taxon>Oryzoideae</taxon>
        <taxon>Oryzeae</taxon>
        <taxon>Oryzinae</taxon>
        <taxon>Oryza</taxon>
    </lineage>
</organism>
<dbReference type="HOGENOM" id="CLU_1158005_0_0_1"/>
<dbReference type="Gramene" id="ORUFI04G06780.2">
    <property type="protein sequence ID" value="ORUFI04G06780.2"/>
    <property type="gene ID" value="ORUFI04G06780"/>
</dbReference>
<feature type="compositionally biased region" description="Low complexity" evidence="1">
    <location>
        <begin position="61"/>
        <end position="70"/>
    </location>
</feature>
<protein>
    <submittedName>
        <fullName evidence="2">Uncharacterized protein</fullName>
    </submittedName>
</protein>
<feature type="compositionally biased region" description="Low complexity" evidence="1">
    <location>
        <begin position="112"/>
        <end position="125"/>
    </location>
</feature>
<sequence>MGEADRWRSLSSLPHPPAPPLPATPVPHGRPKSRDYPGKKKLAILAPPVARSPPPPKPRRPFSLLPSSDHRQAAPPLFLASPLVSSAAPSPPLRLPPPRLLRHRPPLLLPLRLPSPSGLLPSRSSPARRPKSLLPSRARCSTDSSSSSLLRGLLASRAPTHGQRRAGLEGATRCPASAPPASALRLSSSRIEGCVPLATDVWTPCRSIWRWGSLVGEEGFVSTVNLFSRLWRQKRVTFVN</sequence>
<dbReference type="Proteomes" id="UP000008022">
    <property type="component" value="Unassembled WGS sequence"/>
</dbReference>
<dbReference type="AlphaFoldDB" id="A0A0E0P6M1"/>
<feature type="compositionally biased region" description="Low complexity" evidence="1">
    <location>
        <begin position="132"/>
        <end position="145"/>
    </location>
</feature>
<evidence type="ECO:0000313" key="3">
    <source>
        <dbReference type="Proteomes" id="UP000008022"/>
    </source>
</evidence>
<reference evidence="2" key="2">
    <citation type="submission" date="2015-06" db="UniProtKB">
        <authorList>
            <consortium name="EnsemblPlants"/>
        </authorList>
    </citation>
    <scope>IDENTIFICATION</scope>
</reference>
<name>A0A0E0P6M1_ORYRU</name>